<dbReference type="EMBL" id="SOBT01000008">
    <property type="protein sequence ID" value="TDU31390.1"/>
    <property type="molecule type" value="Genomic_DNA"/>
</dbReference>
<gene>
    <name evidence="1" type="ORF">DFR24_0758</name>
</gene>
<evidence type="ECO:0008006" key="3">
    <source>
        <dbReference type="Google" id="ProtNLM"/>
    </source>
</evidence>
<evidence type="ECO:0000313" key="1">
    <source>
        <dbReference type="EMBL" id="TDU31390.1"/>
    </source>
</evidence>
<accession>A0A4S3JYZ5</accession>
<organism evidence="1 2">
    <name type="scientific">Panacagrimonas perspica</name>
    <dbReference type="NCBI Taxonomy" id="381431"/>
    <lineage>
        <taxon>Bacteria</taxon>
        <taxon>Pseudomonadati</taxon>
        <taxon>Pseudomonadota</taxon>
        <taxon>Gammaproteobacteria</taxon>
        <taxon>Nevskiales</taxon>
        <taxon>Nevskiaceae</taxon>
        <taxon>Panacagrimonas</taxon>
    </lineage>
</organism>
<name>A0A4S3JYZ5_9GAMM</name>
<evidence type="ECO:0000313" key="2">
    <source>
        <dbReference type="Proteomes" id="UP000295341"/>
    </source>
</evidence>
<dbReference type="SUPFAM" id="SSF47616">
    <property type="entry name" value="GST C-terminal domain-like"/>
    <property type="match status" value="1"/>
</dbReference>
<proteinExistence type="predicted"/>
<comment type="caution">
    <text evidence="1">The sequence shown here is derived from an EMBL/GenBank/DDBJ whole genome shotgun (WGS) entry which is preliminary data.</text>
</comment>
<dbReference type="RefSeq" id="WP_133879973.1">
    <property type="nucleotide sequence ID" value="NZ_MWIN01000039.1"/>
</dbReference>
<dbReference type="InterPro" id="IPR036282">
    <property type="entry name" value="Glutathione-S-Trfase_C_sf"/>
</dbReference>
<dbReference type="Proteomes" id="UP000295341">
    <property type="component" value="Unassembled WGS sequence"/>
</dbReference>
<sequence>MAQYVEVADAIKMPGLRVVLTPMVPGPFSEAAKGILHVKKLKYVKARQDILGPNPDLLRWTAQTTAPVACWNDEPPRSTWIEQLFLFERLAPTPRLIPEDWDDRILMFGLANELAGENGFTWNRRHIMVRDFTRPDRDEQTRAVYAALGKKYWYSDEAGVAASHRCAEILDRFTKQLESQKARGSRFLIGQTLTALDIYWACVAAMLEPLGNDQCPMPDMFRDVYTNVDPILKKATSKILMDHRDFIYREYLELPVDL</sequence>
<protein>
    <recommendedName>
        <fullName evidence="3">Glutathione S-transferase</fullName>
    </recommendedName>
</protein>
<dbReference type="AlphaFoldDB" id="A0A4S3JYZ5"/>
<reference evidence="1 2" key="1">
    <citation type="submission" date="2019-03" db="EMBL/GenBank/DDBJ databases">
        <title>Genomic Encyclopedia of Type Strains, Phase IV (KMG-IV): sequencing the most valuable type-strain genomes for metagenomic binning, comparative biology and taxonomic classification.</title>
        <authorList>
            <person name="Goeker M."/>
        </authorList>
    </citation>
    <scope>NUCLEOTIDE SEQUENCE [LARGE SCALE GENOMIC DNA]</scope>
    <source>
        <strain evidence="1 2">DSM 26377</strain>
    </source>
</reference>
<dbReference type="OrthoDB" id="5516668at2"/>
<keyword evidence="2" id="KW-1185">Reference proteome</keyword>